<dbReference type="Gene3D" id="3.40.50.150">
    <property type="entry name" value="Vaccinia Virus protein VP39"/>
    <property type="match status" value="1"/>
</dbReference>
<dbReference type="eggNOG" id="COG4122">
    <property type="taxonomic scope" value="Bacteria"/>
</dbReference>
<dbReference type="GO" id="GO:0008171">
    <property type="term" value="F:O-methyltransferase activity"/>
    <property type="evidence" value="ECO:0007669"/>
    <property type="project" value="InterPro"/>
</dbReference>
<keyword evidence="5" id="KW-1185">Reference proteome</keyword>
<proteinExistence type="predicted"/>
<comment type="caution">
    <text evidence="4">The sequence shown here is derived from an EMBL/GenBank/DDBJ whole genome shotgun (WGS) entry which is preliminary data.</text>
</comment>
<dbReference type="PANTHER" id="PTHR43167:SF1">
    <property type="entry name" value="PUTATIVE (AFU_ORTHOLOGUE AFUA_6G01830)-RELATED"/>
    <property type="match status" value="1"/>
</dbReference>
<keyword evidence="3" id="KW-0949">S-adenosyl-L-methionine</keyword>
<evidence type="ECO:0000256" key="3">
    <source>
        <dbReference type="ARBA" id="ARBA00022691"/>
    </source>
</evidence>
<name>N9CAS3_9GAMM</name>
<accession>N9CAS3</accession>
<dbReference type="OrthoDB" id="9799672at2"/>
<dbReference type="PANTHER" id="PTHR43167">
    <property type="entry name" value="PUTATIVE (AFU_ORTHOLOGUE AFUA_6G01830)-RELATED"/>
    <property type="match status" value="1"/>
</dbReference>
<dbReference type="AlphaFoldDB" id="N9CAS3"/>
<dbReference type="Proteomes" id="UP000018460">
    <property type="component" value="Unassembled WGS sequence"/>
</dbReference>
<evidence type="ECO:0008006" key="6">
    <source>
        <dbReference type="Google" id="ProtNLM"/>
    </source>
</evidence>
<reference evidence="4 5" key="1">
    <citation type="submission" date="2013-02" db="EMBL/GenBank/DDBJ databases">
        <title>The Genome Sequence of Acinetobacter bouvetii CIP 107468.</title>
        <authorList>
            <consortium name="The Broad Institute Genome Sequencing Platform"/>
            <consortium name="The Broad Institute Genome Sequencing Center for Infectious Disease"/>
            <person name="Cerqueira G."/>
            <person name="Feldgarden M."/>
            <person name="Courvalin P."/>
            <person name="Perichon B."/>
            <person name="Grillot-Courvalin C."/>
            <person name="Clermont D."/>
            <person name="Rocha E."/>
            <person name="Yoon E.-J."/>
            <person name="Nemec A."/>
            <person name="Walker B."/>
            <person name="Young S.K."/>
            <person name="Zeng Q."/>
            <person name="Gargeya S."/>
            <person name="Fitzgerald M."/>
            <person name="Haas B."/>
            <person name="Abouelleil A."/>
            <person name="Alvarado L."/>
            <person name="Arachchi H.M."/>
            <person name="Berlin A.M."/>
            <person name="Chapman S.B."/>
            <person name="Dewar J."/>
            <person name="Goldberg J."/>
            <person name="Griggs A."/>
            <person name="Gujja S."/>
            <person name="Hansen M."/>
            <person name="Howarth C."/>
            <person name="Imamovic A."/>
            <person name="Larimer J."/>
            <person name="McCowan C."/>
            <person name="Murphy C."/>
            <person name="Neiman D."/>
            <person name="Pearson M."/>
            <person name="Priest M."/>
            <person name="Roberts A."/>
            <person name="Saif S."/>
            <person name="Shea T."/>
            <person name="Sisk P."/>
            <person name="Sykes S."/>
            <person name="Wortman J."/>
            <person name="Nusbaum C."/>
            <person name="Birren B."/>
        </authorList>
    </citation>
    <scope>NUCLEOTIDE SEQUENCE [LARGE SCALE GENOMIC DNA]</scope>
    <source>
        <strain evidence="4 5">CIP 107468</strain>
    </source>
</reference>
<evidence type="ECO:0000313" key="5">
    <source>
        <dbReference type="Proteomes" id="UP000018460"/>
    </source>
</evidence>
<keyword evidence="1" id="KW-0489">Methyltransferase</keyword>
<dbReference type="InterPro" id="IPR029063">
    <property type="entry name" value="SAM-dependent_MTases_sf"/>
</dbReference>
<organism evidence="4 5">
    <name type="scientific">Acinetobacter bouvetii DSM 14964 = CIP 107468</name>
    <dbReference type="NCBI Taxonomy" id="1120925"/>
    <lineage>
        <taxon>Bacteria</taxon>
        <taxon>Pseudomonadati</taxon>
        <taxon>Pseudomonadota</taxon>
        <taxon>Gammaproteobacteria</taxon>
        <taxon>Moraxellales</taxon>
        <taxon>Moraxellaceae</taxon>
        <taxon>Acinetobacter</taxon>
    </lineage>
</organism>
<evidence type="ECO:0000313" key="4">
    <source>
        <dbReference type="EMBL" id="ENV82591.1"/>
    </source>
</evidence>
<dbReference type="EMBL" id="APQD01000013">
    <property type="protein sequence ID" value="ENV82591.1"/>
    <property type="molecule type" value="Genomic_DNA"/>
</dbReference>
<evidence type="ECO:0000256" key="2">
    <source>
        <dbReference type="ARBA" id="ARBA00022679"/>
    </source>
</evidence>
<dbReference type="GO" id="GO:0032259">
    <property type="term" value="P:methylation"/>
    <property type="evidence" value="ECO:0007669"/>
    <property type="project" value="UniProtKB-KW"/>
</dbReference>
<dbReference type="SUPFAM" id="SSF53335">
    <property type="entry name" value="S-adenosyl-L-methionine-dependent methyltransferases"/>
    <property type="match status" value="1"/>
</dbReference>
<dbReference type="RefSeq" id="WP_005010729.1">
    <property type="nucleotide sequence ID" value="NZ_KB849727.1"/>
</dbReference>
<gene>
    <name evidence="4" type="ORF">F941_01985</name>
</gene>
<keyword evidence="2" id="KW-0808">Transferase</keyword>
<protein>
    <recommendedName>
        <fullName evidence="6">O-methyltransferase</fullName>
    </recommendedName>
</protein>
<dbReference type="InterPro" id="IPR002935">
    <property type="entry name" value="SAM_O-MeTrfase"/>
</dbReference>
<dbReference type="PROSITE" id="PS51682">
    <property type="entry name" value="SAM_OMT_I"/>
    <property type="match status" value="1"/>
</dbReference>
<sequence>MSIPEEFLKQVNALYQQFQAHDAQQSDRLNRYRNIEPESAHLLAVLIRAQQAQNILEIGTSTGYSTLWLANAAQSTQGHVTTIEIDSERTKQAQSYAEQLQLRNLVDFQVADALYFLKQCNEIYDFILLDAERDAYVEYWQYLPNLLKKKGGLLVVDNVLSHASEVAEFIALVQESKQFMCVTLPVGAGLLLVTAN</sequence>
<evidence type="ECO:0000256" key="1">
    <source>
        <dbReference type="ARBA" id="ARBA00022603"/>
    </source>
</evidence>
<dbReference type="Pfam" id="PF01596">
    <property type="entry name" value="Methyltransf_3"/>
    <property type="match status" value="1"/>
</dbReference>
<dbReference type="PATRIC" id="fig|1120925.3.peg.2100"/>
<dbReference type="CDD" id="cd02440">
    <property type="entry name" value="AdoMet_MTases"/>
    <property type="match status" value="1"/>
</dbReference>